<dbReference type="Gene3D" id="3.30.565.10">
    <property type="entry name" value="Histidine kinase-like ATPase, C-terminal domain"/>
    <property type="match status" value="1"/>
</dbReference>
<dbReference type="OrthoDB" id="9815202at2"/>
<name>A0A1M7T199_9BACT</name>
<dbReference type="Pfam" id="PF02518">
    <property type="entry name" value="HATPase_c"/>
    <property type="match status" value="1"/>
</dbReference>
<evidence type="ECO:0000256" key="6">
    <source>
        <dbReference type="ARBA" id="ARBA00023012"/>
    </source>
</evidence>
<evidence type="ECO:0000313" key="9">
    <source>
        <dbReference type="EMBL" id="SHN64442.1"/>
    </source>
</evidence>
<dbReference type="InterPro" id="IPR036097">
    <property type="entry name" value="HisK_dim/P_sf"/>
</dbReference>
<dbReference type="PANTHER" id="PTHR43711:SF1">
    <property type="entry name" value="HISTIDINE KINASE 1"/>
    <property type="match status" value="1"/>
</dbReference>
<keyword evidence="3" id="KW-0597">Phosphoprotein</keyword>
<comment type="catalytic activity">
    <reaction evidence="1">
        <text>ATP + protein L-histidine = ADP + protein N-phospho-L-histidine.</text>
        <dbReference type="EC" id="2.7.13.3"/>
    </reaction>
</comment>
<keyword evidence="10" id="KW-1185">Reference proteome</keyword>
<evidence type="ECO:0000256" key="3">
    <source>
        <dbReference type="ARBA" id="ARBA00022553"/>
    </source>
</evidence>
<feature type="transmembrane region" description="Helical" evidence="7">
    <location>
        <begin position="20"/>
        <end position="43"/>
    </location>
</feature>
<dbReference type="CDD" id="cd00075">
    <property type="entry name" value="HATPase"/>
    <property type="match status" value="1"/>
</dbReference>
<keyword evidence="7" id="KW-0812">Transmembrane</keyword>
<keyword evidence="4" id="KW-0808">Transferase</keyword>
<dbReference type="PROSITE" id="PS50109">
    <property type="entry name" value="HIS_KIN"/>
    <property type="match status" value="1"/>
</dbReference>
<evidence type="ECO:0000259" key="8">
    <source>
        <dbReference type="PROSITE" id="PS50109"/>
    </source>
</evidence>
<dbReference type="SUPFAM" id="SSF47384">
    <property type="entry name" value="Homodimeric domain of signal transducing histidine kinase"/>
    <property type="match status" value="1"/>
</dbReference>
<dbReference type="SMART" id="SM00387">
    <property type="entry name" value="HATPase_c"/>
    <property type="match status" value="1"/>
</dbReference>
<feature type="transmembrane region" description="Helical" evidence="7">
    <location>
        <begin position="203"/>
        <end position="226"/>
    </location>
</feature>
<keyword evidence="7" id="KW-0472">Membrane</keyword>
<protein>
    <recommendedName>
        <fullName evidence="2">histidine kinase</fullName>
        <ecNumber evidence="2">2.7.13.3</ecNumber>
    </recommendedName>
</protein>
<dbReference type="CDD" id="cd00082">
    <property type="entry name" value="HisKA"/>
    <property type="match status" value="1"/>
</dbReference>
<dbReference type="PRINTS" id="PR00344">
    <property type="entry name" value="BCTRLSENSOR"/>
</dbReference>
<keyword evidence="5 9" id="KW-0418">Kinase</keyword>
<evidence type="ECO:0000313" key="10">
    <source>
        <dbReference type="Proteomes" id="UP000186469"/>
    </source>
</evidence>
<dbReference type="InterPro" id="IPR003661">
    <property type="entry name" value="HisK_dim/P_dom"/>
</dbReference>
<keyword evidence="6" id="KW-0902">Two-component regulatory system</keyword>
<organism evidence="9 10">
    <name type="scientific">Desulfovibrio litoralis DSM 11393</name>
    <dbReference type="NCBI Taxonomy" id="1121455"/>
    <lineage>
        <taxon>Bacteria</taxon>
        <taxon>Pseudomonadati</taxon>
        <taxon>Thermodesulfobacteriota</taxon>
        <taxon>Desulfovibrionia</taxon>
        <taxon>Desulfovibrionales</taxon>
        <taxon>Desulfovibrionaceae</taxon>
        <taxon>Desulfovibrio</taxon>
    </lineage>
</organism>
<evidence type="ECO:0000256" key="4">
    <source>
        <dbReference type="ARBA" id="ARBA00022679"/>
    </source>
</evidence>
<evidence type="ECO:0000256" key="5">
    <source>
        <dbReference type="ARBA" id="ARBA00022777"/>
    </source>
</evidence>
<dbReference type="InterPro" id="IPR036890">
    <property type="entry name" value="HATPase_C_sf"/>
</dbReference>
<dbReference type="GO" id="GO:0000155">
    <property type="term" value="F:phosphorelay sensor kinase activity"/>
    <property type="evidence" value="ECO:0007669"/>
    <property type="project" value="InterPro"/>
</dbReference>
<evidence type="ECO:0000256" key="7">
    <source>
        <dbReference type="SAM" id="Phobius"/>
    </source>
</evidence>
<dbReference type="InterPro" id="IPR005467">
    <property type="entry name" value="His_kinase_dom"/>
</dbReference>
<proteinExistence type="predicted"/>
<dbReference type="SUPFAM" id="SSF55874">
    <property type="entry name" value="ATPase domain of HSP90 chaperone/DNA topoisomerase II/histidine kinase"/>
    <property type="match status" value="1"/>
</dbReference>
<dbReference type="EC" id="2.7.13.3" evidence="2"/>
<dbReference type="InterPro" id="IPR050736">
    <property type="entry name" value="Sensor_HK_Regulatory"/>
</dbReference>
<dbReference type="EMBL" id="FRDI01000006">
    <property type="protein sequence ID" value="SHN64442.1"/>
    <property type="molecule type" value="Genomic_DNA"/>
</dbReference>
<dbReference type="Proteomes" id="UP000186469">
    <property type="component" value="Unassembled WGS sequence"/>
</dbReference>
<accession>A0A1M7T199</accession>
<dbReference type="Gene3D" id="1.10.287.130">
    <property type="match status" value="1"/>
</dbReference>
<dbReference type="InterPro" id="IPR003594">
    <property type="entry name" value="HATPase_dom"/>
</dbReference>
<dbReference type="PANTHER" id="PTHR43711">
    <property type="entry name" value="TWO-COMPONENT HISTIDINE KINASE"/>
    <property type="match status" value="1"/>
</dbReference>
<feature type="domain" description="Histidine kinase" evidence="8">
    <location>
        <begin position="268"/>
        <end position="480"/>
    </location>
</feature>
<keyword evidence="7" id="KW-1133">Transmembrane helix</keyword>
<evidence type="ECO:0000256" key="2">
    <source>
        <dbReference type="ARBA" id="ARBA00012438"/>
    </source>
</evidence>
<dbReference type="InterPro" id="IPR004358">
    <property type="entry name" value="Sig_transdc_His_kin-like_C"/>
</dbReference>
<dbReference type="AlphaFoldDB" id="A0A1M7T199"/>
<dbReference type="Pfam" id="PF00512">
    <property type="entry name" value="HisKA"/>
    <property type="match status" value="1"/>
</dbReference>
<reference evidence="9 10" key="1">
    <citation type="submission" date="2016-12" db="EMBL/GenBank/DDBJ databases">
        <authorList>
            <person name="Song W.-J."/>
            <person name="Kurnit D.M."/>
        </authorList>
    </citation>
    <scope>NUCLEOTIDE SEQUENCE [LARGE SCALE GENOMIC DNA]</scope>
    <source>
        <strain evidence="9 10">DSM 11393</strain>
    </source>
</reference>
<gene>
    <name evidence="9" type="ORF">SAMN02745728_01423</name>
</gene>
<sequence length="487" mass="53291">MHPLSEVPLLLDNNKNILRHFQLLLAIFAVVILAAGVVAYSLAATQLKNQLVLKCQALAATVATVIEEDSDGYSTFLKNMDMESDYYRRTKSLMMKIKKVNQEHVQYIYTTTRSGENAIMYVVGGEPPSSPLYTAPGVQDSITKAERTAYDEQKATIGNDFENTNYGQRLSAYQPIFHKRTGEFLGMVGADIISKQYNSIMQIFIIQTVISICAGLVVLALATHWFSGKVNLIVNKQLFAAQQAEQKLAMENTTLERINRMKTDLMTTISHEARTPLAVLASYAGLVSMSLKHKGMERETAADLDKIVSEAQRVADLIDTMKGQALSDVEPSARTPLDFGDLIQQVGRLYRPILKRDGVELHLDIEGEFPVCGNPEELTQVVFNILQNAKNHTEQGSVSISVARKNHSIIVSVCDTGSGIVPELLPRIFERGVKGTDNSTGGGLGIGLGICKEIMEEHGGTIAIASDNGTTVTLVLPEYNKGGEHGC</sequence>
<evidence type="ECO:0000256" key="1">
    <source>
        <dbReference type="ARBA" id="ARBA00000085"/>
    </source>
</evidence>
<dbReference type="STRING" id="1121455.SAMN02745728_01423"/>
<dbReference type="SMART" id="SM00388">
    <property type="entry name" value="HisKA"/>
    <property type="match status" value="1"/>
</dbReference>